<comment type="caution">
    <text evidence="4">The sequence shown here is derived from an EMBL/GenBank/DDBJ whole genome shotgun (WGS) entry which is preliminary data.</text>
</comment>
<dbReference type="Pfam" id="PF07727">
    <property type="entry name" value="RVT_2"/>
    <property type="match status" value="1"/>
</dbReference>
<evidence type="ECO:0000259" key="3">
    <source>
        <dbReference type="PROSITE" id="PS50994"/>
    </source>
</evidence>
<keyword evidence="1" id="KW-0645">Protease</keyword>
<name>A0AAD5NFX9_ACENE</name>
<dbReference type="GO" id="GO:0015074">
    <property type="term" value="P:DNA integration"/>
    <property type="evidence" value="ECO:0007669"/>
    <property type="project" value="InterPro"/>
</dbReference>
<evidence type="ECO:0000256" key="2">
    <source>
        <dbReference type="SAM" id="MobiDB-lite"/>
    </source>
</evidence>
<keyword evidence="5" id="KW-1185">Reference proteome</keyword>
<dbReference type="InterPro" id="IPR025724">
    <property type="entry name" value="GAG-pre-integrase_dom"/>
</dbReference>
<dbReference type="Gene3D" id="3.30.420.10">
    <property type="entry name" value="Ribonuclease H-like superfamily/Ribonuclease H"/>
    <property type="match status" value="1"/>
</dbReference>
<dbReference type="EMBL" id="JAJSOW010000108">
    <property type="protein sequence ID" value="KAI9154069.1"/>
    <property type="molecule type" value="Genomic_DNA"/>
</dbReference>
<feature type="region of interest" description="Disordered" evidence="2">
    <location>
        <begin position="745"/>
        <end position="860"/>
    </location>
</feature>
<evidence type="ECO:0000256" key="1">
    <source>
        <dbReference type="ARBA" id="ARBA00022750"/>
    </source>
</evidence>
<dbReference type="InterPro" id="IPR013103">
    <property type="entry name" value="RVT_2"/>
</dbReference>
<dbReference type="CDD" id="cd09272">
    <property type="entry name" value="RNase_HI_RT_Ty1"/>
    <property type="match status" value="1"/>
</dbReference>
<evidence type="ECO:0000313" key="5">
    <source>
        <dbReference type="Proteomes" id="UP001064489"/>
    </source>
</evidence>
<protein>
    <recommendedName>
        <fullName evidence="3">Integrase catalytic domain-containing protein</fullName>
    </recommendedName>
</protein>
<dbReference type="PANTHER" id="PTHR11439:SF470">
    <property type="entry name" value="CYSTEINE-RICH RLK (RECEPTOR-LIKE PROTEIN KINASE) 8"/>
    <property type="match status" value="1"/>
</dbReference>
<feature type="compositionally biased region" description="Polar residues" evidence="2">
    <location>
        <begin position="180"/>
        <end position="197"/>
    </location>
</feature>
<organism evidence="4 5">
    <name type="scientific">Acer negundo</name>
    <name type="common">Box elder</name>
    <dbReference type="NCBI Taxonomy" id="4023"/>
    <lineage>
        <taxon>Eukaryota</taxon>
        <taxon>Viridiplantae</taxon>
        <taxon>Streptophyta</taxon>
        <taxon>Embryophyta</taxon>
        <taxon>Tracheophyta</taxon>
        <taxon>Spermatophyta</taxon>
        <taxon>Magnoliopsida</taxon>
        <taxon>eudicotyledons</taxon>
        <taxon>Gunneridae</taxon>
        <taxon>Pentapetalae</taxon>
        <taxon>rosids</taxon>
        <taxon>malvids</taxon>
        <taxon>Sapindales</taxon>
        <taxon>Sapindaceae</taxon>
        <taxon>Hippocastanoideae</taxon>
        <taxon>Acereae</taxon>
        <taxon>Acer</taxon>
    </lineage>
</organism>
<dbReference type="SUPFAM" id="SSF56672">
    <property type="entry name" value="DNA/RNA polymerases"/>
    <property type="match status" value="1"/>
</dbReference>
<reference evidence="4" key="1">
    <citation type="journal article" date="2022" name="Plant J.">
        <title>Strategies of tolerance reflected in two North American maple genomes.</title>
        <authorList>
            <person name="McEvoy S.L."/>
            <person name="Sezen U.U."/>
            <person name="Trouern-Trend A."/>
            <person name="McMahon S.M."/>
            <person name="Schaberg P.G."/>
            <person name="Yang J."/>
            <person name="Wegrzyn J.L."/>
            <person name="Swenson N.G."/>
        </authorList>
    </citation>
    <scope>NUCLEOTIDE SEQUENCE</scope>
    <source>
        <strain evidence="4">91603</strain>
    </source>
</reference>
<sequence>MGFVNGSINAPSKTADPEGYAAWSRCNDMVHSWIVNTLSPEISDSVIYYTTTNEVWEDLHERFSQSNAPRIFEIQRDISHLRQEQLSISGYYTKLKRLWDELASYNDAVHGTQQEQQKLMQFLMGLNDSYSAVCGQILLMNPLPSIRQAYSSVSQEEKQRLLSSTYDATDFAAMAVRSNNSGSKSASARFEQSNRSYGSPDFRLQEKSPENHNGGRQDRRRFGSGRGRPSCSHCGEMGHWIQTSYELHGYPTGHPKAKHNSGPRHFNNNNKPAANNVSEALSKVDGNHMVGILEAQLQQLLSLLDNKNEGSSTQANAVTKPGLSKIASRSWIIDSGATDHIASSSKLFFHRDKKCSLPPVLLPSGEKADITTKGSLPLNSVYYLHDVLCVPTFKVDLLSVSRLTRDLNCSITFFPYWCILQDLATRRMIGLGKQRDGLYYLVALATKQSMTKATSPTNRPTCNLVISFTDLWHNRLGHTSSSRLSFIAKKILNFSVESNKACHICPLAKQSRFPFSPSVISSTHQFEIIHCDIWGRYRHPSLSGAHYFLTVVDDYSRFTWIFLMRHKDETQSLLKQFFSYVFTQFNTHVKTIRSDNGGEFISLRSFFKNKGVIFQHSCVYTPQQNGVVERKHRHILQVARALKFQAQLPNQFWGECALTAVHIINRLPSPVLSFKTPFELLYSKPPSFSHLRVFGYLTYATNVHPSHKFDCRSPTSPPHQTSGPIPSPLLAHDVSFPVCSNPPTIFPNPTIPPSDRLASPKSPIHSAPTESLTPSPSPFPSPNPLHISATSPLPESSFPHLAISPPSVIPPPSSSESIDHCDPPSPHLIPDSSPPVPNPDPTPLRRSSRQTGPPAKQSNYVCSNVCSDQSSLLLPGQIRGTRFPLANFISYHRYQPAHKSFLTHISAIPEPRSYSEAVAFPEWRDAMHSELEALRANDGSVERYKTRLVAKGFTQLEDVDYQETFSPTAKIISVRCLLALAAAHGWSLHQMDVNNAFLHGDLAEEIYMSPQPGLRRQGEENMVCRLHKSLYGLKQASRQWFAKFSEAICSAGYEQSRADYSLFTRKRGKSFTALLFYVDDILITGNDPISIAETKKFLHSNFHLKDLGSLKYFLGIEISASKNGIFFSQRKYALEIIKDAGLLGAAPVDTPMERGLKLSDKGDLLREPGQYRRLVGRLIYLTVSRPDITYAVHVLSRFMHQPRKFHMEAALRVVRYLKGAPGQGLFFSSNSDCKLRAYCDSDWAGCPLTRRSTTGYCVFLGPSLISWRSKRQKTVSLSSAEAEYRAMTGACCELTWLRYLLRDLGLSQQESAFLYCDNKAALHIAANPVFNERTRHIEMDCHYIRDKIQDGSVVTRHVGSAHQLADVLTKPLGKEIFVPMIHKLGVQDIHSPT</sequence>
<feature type="domain" description="Integrase catalytic" evidence="3">
    <location>
        <begin position="513"/>
        <end position="685"/>
    </location>
</feature>
<dbReference type="InterPro" id="IPR054722">
    <property type="entry name" value="PolX-like_BBD"/>
</dbReference>
<reference evidence="4" key="2">
    <citation type="submission" date="2023-02" db="EMBL/GenBank/DDBJ databases">
        <authorList>
            <person name="Swenson N.G."/>
            <person name="Wegrzyn J.L."/>
            <person name="Mcevoy S.L."/>
        </authorList>
    </citation>
    <scope>NUCLEOTIDE SEQUENCE</scope>
    <source>
        <strain evidence="4">91603</strain>
        <tissue evidence="4">Leaf</tissue>
    </source>
</reference>
<dbReference type="InterPro" id="IPR043502">
    <property type="entry name" value="DNA/RNA_pol_sf"/>
</dbReference>
<feature type="compositionally biased region" description="Pro residues" evidence="2">
    <location>
        <begin position="823"/>
        <end position="842"/>
    </location>
</feature>
<dbReference type="PROSITE" id="PS50994">
    <property type="entry name" value="INTEGRASE"/>
    <property type="match status" value="1"/>
</dbReference>
<feature type="region of interest" description="Disordered" evidence="2">
    <location>
        <begin position="180"/>
        <end position="229"/>
    </location>
</feature>
<keyword evidence="1" id="KW-0064">Aspartyl protease</keyword>
<dbReference type="Pfam" id="PF22936">
    <property type="entry name" value="Pol_BBD"/>
    <property type="match status" value="1"/>
</dbReference>
<dbReference type="GO" id="GO:0004190">
    <property type="term" value="F:aspartic-type endopeptidase activity"/>
    <property type="evidence" value="ECO:0007669"/>
    <property type="project" value="UniProtKB-KW"/>
</dbReference>
<dbReference type="GO" id="GO:0003676">
    <property type="term" value="F:nucleic acid binding"/>
    <property type="evidence" value="ECO:0007669"/>
    <property type="project" value="InterPro"/>
</dbReference>
<evidence type="ECO:0000313" key="4">
    <source>
        <dbReference type="EMBL" id="KAI9154069.1"/>
    </source>
</evidence>
<accession>A0AAD5NFX9</accession>
<dbReference type="SUPFAM" id="SSF53098">
    <property type="entry name" value="Ribonuclease H-like"/>
    <property type="match status" value="1"/>
</dbReference>
<dbReference type="Proteomes" id="UP001064489">
    <property type="component" value="Chromosome 11"/>
</dbReference>
<dbReference type="PANTHER" id="PTHR11439">
    <property type="entry name" value="GAG-POL-RELATED RETROTRANSPOSON"/>
    <property type="match status" value="1"/>
</dbReference>
<dbReference type="InterPro" id="IPR036397">
    <property type="entry name" value="RNaseH_sf"/>
</dbReference>
<dbReference type="Pfam" id="PF00665">
    <property type="entry name" value="rve"/>
    <property type="match status" value="1"/>
</dbReference>
<dbReference type="Pfam" id="PF14223">
    <property type="entry name" value="Retrotran_gag_2"/>
    <property type="match status" value="1"/>
</dbReference>
<feature type="compositionally biased region" description="Basic and acidic residues" evidence="2">
    <location>
        <begin position="203"/>
        <end position="221"/>
    </location>
</feature>
<dbReference type="Pfam" id="PF13976">
    <property type="entry name" value="gag_pre-integrs"/>
    <property type="match status" value="1"/>
</dbReference>
<gene>
    <name evidence="4" type="ORF">LWI28_020538</name>
</gene>
<proteinExistence type="predicted"/>
<dbReference type="InterPro" id="IPR001584">
    <property type="entry name" value="Integrase_cat-core"/>
</dbReference>
<dbReference type="InterPro" id="IPR012337">
    <property type="entry name" value="RNaseH-like_sf"/>
</dbReference>
<keyword evidence="1" id="KW-0378">Hydrolase</keyword>